<keyword evidence="1" id="KW-1133">Transmembrane helix</keyword>
<gene>
    <name evidence="2" type="ORF">U0042_02600</name>
</gene>
<keyword evidence="1" id="KW-0472">Membrane</keyword>
<name>A0ABZ0WMW6_9BURK</name>
<evidence type="ECO:0000313" key="3">
    <source>
        <dbReference type="Proteomes" id="UP001325479"/>
    </source>
</evidence>
<organism evidence="2 3">
    <name type="scientific">Paraburkholderia kururiensis</name>
    <dbReference type="NCBI Taxonomy" id="984307"/>
    <lineage>
        <taxon>Bacteria</taxon>
        <taxon>Pseudomonadati</taxon>
        <taxon>Pseudomonadota</taxon>
        <taxon>Betaproteobacteria</taxon>
        <taxon>Burkholderiales</taxon>
        <taxon>Burkholderiaceae</taxon>
        <taxon>Paraburkholderia</taxon>
    </lineage>
</organism>
<dbReference type="EMBL" id="CP139965">
    <property type="protein sequence ID" value="WQD78616.1"/>
    <property type="molecule type" value="Genomic_DNA"/>
</dbReference>
<feature type="transmembrane region" description="Helical" evidence="1">
    <location>
        <begin position="29"/>
        <end position="57"/>
    </location>
</feature>
<accession>A0ABZ0WMW6</accession>
<dbReference type="Proteomes" id="UP001325479">
    <property type="component" value="Chromosome"/>
</dbReference>
<sequence>MPDIVTARAAAHRKSRFAPRRQAGSIRTAVVLVLVLLGLVASLVVGFGLFGVVLRLFMR</sequence>
<dbReference type="RefSeq" id="WP_114809727.1">
    <property type="nucleotide sequence ID" value="NZ_CP139965.1"/>
</dbReference>
<protein>
    <recommendedName>
        <fullName evidence="4">Transmembrane protein</fullName>
    </recommendedName>
</protein>
<evidence type="ECO:0000256" key="1">
    <source>
        <dbReference type="SAM" id="Phobius"/>
    </source>
</evidence>
<keyword evidence="3" id="KW-1185">Reference proteome</keyword>
<keyword evidence="1" id="KW-0812">Transmembrane</keyword>
<proteinExistence type="predicted"/>
<evidence type="ECO:0000313" key="2">
    <source>
        <dbReference type="EMBL" id="WQD78616.1"/>
    </source>
</evidence>
<evidence type="ECO:0008006" key="4">
    <source>
        <dbReference type="Google" id="ProtNLM"/>
    </source>
</evidence>
<reference evidence="2 3" key="1">
    <citation type="submission" date="2023-12" db="EMBL/GenBank/DDBJ databases">
        <title>Genome sequencing and assembly of bacterial species from a model synthetic community.</title>
        <authorList>
            <person name="Hogle S.L."/>
        </authorList>
    </citation>
    <scope>NUCLEOTIDE SEQUENCE [LARGE SCALE GENOMIC DNA]</scope>
    <source>
        <strain evidence="2 3">HAMBI 2494</strain>
    </source>
</reference>